<dbReference type="InterPro" id="IPR051915">
    <property type="entry name" value="Cellulose_Degrad_GH3"/>
</dbReference>
<keyword evidence="10" id="KW-1185">Reference proteome</keyword>
<keyword evidence="5" id="KW-0378">Hydrolase</keyword>
<comment type="similarity">
    <text evidence="2">Belongs to the glycosyl hydrolase 3 family.</text>
</comment>
<dbReference type="Pfam" id="PF00933">
    <property type="entry name" value="Glyco_hydro_3"/>
    <property type="match status" value="1"/>
</dbReference>
<dbReference type="EMBL" id="VJMH01007230">
    <property type="protein sequence ID" value="KAF0684852.1"/>
    <property type="molecule type" value="Genomic_DNA"/>
</dbReference>
<gene>
    <name evidence="9" type="primary">Aste57867_23197</name>
    <name evidence="8" type="ORF">As57867_023126</name>
    <name evidence="9" type="ORF">ASTE57867_23197</name>
</gene>
<accession>A0A485LRR1</accession>
<evidence type="ECO:0000259" key="7">
    <source>
        <dbReference type="Pfam" id="PF00933"/>
    </source>
</evidence>
<comment type="catalytic activity">
    <reaction evidence="1">
        <text>Hydrolysis of terminal, non-reducing beta-D-glucosyl residues with release of beta-D-glucose.</text>
        <dbReference type="EC" id="3.2.1.21"/>
    </reaction>
</comment>
<dbReference type="Gene3D" id="3.20.20.300">
    <property type="entry name" value="Glycoside hydrolase, family 3, N-terminal domain"/>
    <property type="match status" value="1"/>
</dbReference>
<dbReference type="EC" id="3.2.1.21" evidence="3"/>
<proteinExistence type="inferred from homology"/>
<dbReference type="OrthoDB" id="416222at2759"/>
<evidence type="ECO:0000313" key="8">
    <source>
        <dbReference type="EMBL" id="KAF0684852.1"/>
    </source>
</evidence>
<dbReference type="PRINTS" id="PR00133">
    <property type="entry name" value="GLHYDRLASE3"/>
</dbReference>
<evidence type="ECO:0000256" key="5">
    <source>
        <dbReference type="ARBA" id="ARBA00022801"/>
    </source>
</evidence>
<dbReference type="EMBL" id="CAADRA010007256">
    <property type="protein sequence ID" value="VFT99844.1"/>
    <property type="molecule type" value="Genomic_DNA"/>
</dbReference>
<evidence type="ECO:0000256" key="4">
    <source>
        <dbReference type="ARBA" id="ARBA00022729"/>
    </source>
</evidence>
<dbReference type="GO" id="GO:0008422">
    <property type="term" value="F:beta-glucosidase activity"/>
    <property type="evidence" value="ECO:0007669"/>
    <property type="project" value="UniProtKB-EC"/>
</dbReference>
<evidence type="ECO:0000256" key="1">
    <source>
        <dbReference type="ARBA" id="ARBA00000448"/>
    </source>
</evidence>
<evidence type="ECO:0000256" key="3">
    <source>
        <dbReference type="ARBA" id="ARBA00012744"/>
    </source>
</evidence>
<dbReference type="SUPFAM" id="SSF51445">
    <property type="entry name" value="(Trans)glycosidases"/>
    <property type="match status" value="1"/>
</dbReference>
<evidence type="ECO:0000256" key="2">
    <source>
        <dbReference type="ARBA" id="ARBA00005336"/>
    </source>
</evidence>
<reference evidence="8" key="2">
    <citation type="submission" date="2019-06" db="EMBL/GenBank/DDBJ databases">
        <title>Genomics analysis of Aphanomyces spp. identifies a new class of oomycete effector associated with host adaptation.</title>
        <authorList>
            <person name="Gaulin E."/>
        </authorList>
    </citation>
    <scope>NUCLEOTIDE SEQUENCE</scope>
    <source>
        <strain evidence="8">CBS 578.67</strain>
    </source>
</reference>
<name>A0A485LRR1_9STRA</name>
<evidence type="ECO:0000313" key="10">
    <source>
        <dbReference type="Proteomes" id="UP000332933"/>
    </source>
</evidence>
<keyword evidence="4" id="KW-0732">Signal</keyword>
<dbReference type="Proteomes" id="UP000332933">
    <property type="component" value="Unassembled WGS sequence"/>
</dbReference>
<dbReference type="InterPro" id="IPR001764">
    <property type="entry name" value="Glyco_hydro_3_N"/>
</dbReference>
<dbReference type="InterPro" id="IPR017853">
    <property type="entry name" value="GH"/>
</dbReference>
<feature type="domain" description="Glycoside hydrolase family 3 N-terminal" evidence="7">
    <location>
        <begin position="54"/>
        <end position="191"/>
    </location>
</feature>
<dbReference type="PANTHER" id="PTHR30620:SF16">
    <property type="entry name" value="LYSOSOMAL BETA GLUCOSIDASE"/>
    <property type="match status" value="1"/>
</dbReference>
<evidence type="ECO:0000313" key="9">
    <source>
        <dbReference type="EMBL" id="VFT99844.1"/>
    </source>
</evidence>
<dbReference type="GO" id="GO:0009251">
    <property type="term" value="P:glucan catabolic process"/>
    <property type="evidence" value="ECO:0007669"/>
    <property type="project" value="TreeGrafter"/>
</dbReference>
<protein>
    <recommendedName>
        <fullName evidence="3">beta-glucosidase</fullName>
        <ecNumber evidence="3">3.2.1.21</ecNumber>
    </recommendedName>
</protein>
<dbReference type="AlphaFoldDB" id="A0A485LRR1"/>
<dbReference type="InterPro" id="IPR036962">
    <property type="entry name" value="Glyco_hydro_3_N_sf"/>
</dbReference>
<dbReference type="PANTHER" id="PTHR30620">
    <property type="entry name" value="PERIPLASMIC BETA-GLUCOSIDASE-RELATED"/>
    <property type="match status" value="1"/>
</dbReference>
<organism evidence="9 10">
    <name type="scientific">Aphanomyces stellatus</name>
    <dbReference type="NCBI Taxonomy" id="120398"/>
    <lineage>
        <taxon>Eukaryota</taxon>
        <taxon>Sar</taxon>
        <taxon>Stramenopiles</taxon>
        <taxon>Oomycota</taxon>
        <taxon>Saprolegniomycetes</taxon>
        <taxon>Saprolegniales</taxon>
        <taxon>Verrucalvaceae</taxon>
        <taxon>Aphanomyces</taxon>
    </lineage>
</organism>
<sequence length="204" mass="22486">MNHINSDRISLWDQAHIWNTATVEAFARGGVGAYLNTPGFPRNGNQLVAGVAHWRQAILELQAAQMRITNIPILYGIDSIHGAQRVDKAVLFPQNINTGATFNPTLVYDYGKYMARDTKAAGILWIFNPTLDITRHKHWPRVYETYGEDPVGVAATATAVVTGIQSQGVAACFKQFIGDSDTRSGNDRDAVALTFELLISRRLS</sequence>
<reference evidence="9 10" key="1">
    <citation type="submission" date="2019-03" db="EMBL/GenBank/DDBJ databases">
        <authorList>
            <person name="Gaulin E."/>
            <person name="Dumas B."/>
        </authorList>
    </citation>
    <scope>NUCLEOTIDE SEQUENCE [LARGE SCALE GENOMIC DNA]</scope>
    <source>
        <strain evidence="9">CBS 568.67</strain>
    </source>
</reference>
<evidence type="ECO:0000256" key="6">
    <source>
        <dbReference type="ARBA" id="ARBA00023295"/>
    </source>
</evidence>
<keyword evidence="6" id="KW-0326">Glycosidase</keyword>